<keyword evidence="2" id="KW-1185">Reference proteome</keyword>
<accession>A0ABQ9FZM9</accession>
<comment type="caution">
    <text evidence="1">The sequence shown here is derived from an EMBL/GenBank/DDBJ whole genome shotgun (WGS) entry which is preliminary data.</text>
</comment>
<proteinExistence type="predicted"/>
<dbReference type="InterPro" id="IPR039119">
    <property type="entry name" value="ABT1/Esf2"/>
</dbReference>
<reference evidence="1 2" key="1">
    <citation type="submission" date="2022-12" db="EMBL/GenBank/DDBJ databases">
        <title>Chromosome-level genome of Tegillarca granosa.</title>
        <authorList>
            <person name="Kim J."/>
        </authorList>
    </citation>
    <scope>NUCLEOTIDE SEQUENCE [LARGE SCALE GENOMIC DNA]</scope>
    <source>
        <strain evidence="1">Teg-2019</strain>
        <tissue evidence="1">Adductor muscle</tissue>
    </source>
</reference>
<dbReference type="Proteomes" id="UP001217089">
    <property type="component" value="Unassembled WGS sequence"/>
</dbReference>
<dbReference type="PANTHER" id="PTHR12311">
    <property type="entry name" value="ACTIVATOR OF BASAL TRANSCRIPTION 1"/>
    <property type="match status" value="1"/>
</dbReference>
<name>A0ABQ9FZM9_TEGGR</name>
<sequence length="92" mass="11003">MKHDMVQLIVEKAKNSKKGRLFTEGWVEFQDKRIAKSVALALNNTNVGGKKKSRWHDELWNIKYLSRFKWGHLNERLAYEKAVHQQRWTTLH</sequence>
<organism evidence="1 2">
    <name type="scientific">Tegillarca granosa</name>
    <name type="common">Malaysian cockle</name>
    <name type="synonym">Anadara granosa</name>
    <dbReference type="NCBI Taxonomy" id="220873"/>
    <lineage>
        <taxon>Eukaryota</taxon>
        <taxon>Metazoa</taxon>
        <taxon>Spiralia</taxon>
        <taxon>Lophotrochozoa</taxon>
        <taxon>Mollusca</taxon>
        <taxon>Bivalvia</taxon>
        <taxon>Autobranchia</taxon>
        <taxon>Pteriomorphia</taxon>
        <taxon>Arcoida</taxon>
        <taxon>Arcoidea</taxon>
        <taxon>Arcidae</taxon>
        <taxon>Tegillarca</taxon>
    </lineage>
</organism>
<gene>
    <name evidence="1" type="ORF">KUTeg_000702</name>
</gene>
<protein>
    <submittedName>
        <fullName evidence="1">Uncharacterized protein</fullName>
    </submittedName>
</protein>
<dbReference type="EMBL" id="JARBDR010000018">
    <property type="protein sequence ID" value="KAJ8322231.1"/>
    <property type="molecule type" value="Genomic_DNA"/>
</dbReference>
<dbReference type="PANTHER" id="PTHR12311:SF7">
    <property type="entry name" value="ACTIVATOR OF BASAL TRANSCRIPTION 1"/>
    <property type="match status" value="1"/>
</dbReference>
<evidence type="ECO:0000313" key="1">
    <source>
        <dbReference type="EMBL" id="KAJ8322231.1"/>
    </source>
</evidence>
<evidence type="ECO:0000313" key="2">
    <source>
        <dbReference type="Proteomes" id="UP001217089"/>
    </source>
</evidence>